<proteinExistence type="predicted"/>
<feature type="non-terminal residue" evidence="1">
    <location>
        <position position="68"/>
    </location>
</feature>
<reference evidence="1" key="1">
    <citation type="submission" date="2016-05" db="EMBL/GenBank/DDBJ databases">
        <authorList>
            <person name="Lavstsen T."/>
            <person name="Jespersen J.S."/>
        </authorList>
    </citation>
    <scope>NUCLEOTIDE SEQUENCE</scope>
    <source>
        <tissue evidence="1">Brain</tissue>
    </source>
</reference>
<keyword evidence="1" id="KW-0472">Membrane</keyword>
<name>A0A1A8HXY7_NOTKU</name>
<reference evidence="1" key="2">
    <citation type="submission" date="2016-06" db="EMBL/GenBank/DDBJ databases">
        <title>The genome of a short-lived fish provides insights into sex chromosome evolution and the genetic control of aging.</title>
        <authorList>
            <person name="Reichwald K."/>
            <person name="Felder M."/>
            <person name="Petzold A."/>
            <person name="Koch P."/>
            <person name="Groth M."/>
            <person name="Platzer M."/>
        </authorList>
    </citation>
    <scope>NUCLEOTIDE SEQUENCE</scope>
    <source>
        <tissue evidence="1">Brain</tissue>
    </source>
</reference>
<evidence type="ECO:0000313" key="1">
    <source>
        <dbReference type="EMBL" id="SBQ90329.1"/>
    </source>
</evidence>
<organism evidence="1">
    <name type="scientific">Nothobranchius kuhntae</name>
    <name type="common">Beira killifish</name>
    <dbReference type="NCBI Taxonomy" id="321403"/>
    <lineage>
        <taxon>Eukaryota</taxon>
        <taxon>Metazoa</taxon>
        <taxon>Chordata</taxon>
        <taxon>Craniata</taxon>
        <taxon>Vertebrata</taxon>
        <taxon>Euteleostomi</taxon>
        <taxon>Actinopterygii</taxon>
        <taxon>Neopterygii</taxon>
        <taxon>Teleostei</taxon>
        <taxon>Neoteleostei</taxon>
        <taxon>Acanthomorphata</taxon>
        <taxon>Ovalentaria</taxon>
        <taxon>Atherinomorphae</taxon>
        <taxon>Cyprinodontiformes</taxon>
        <taxon>Nothobranchiidae</taxon>
        <taxon>Nothobranchius</taxon>
    </lineage>
</organism>
<feature type="non-terminal residue" evidence="1">
    <location>
        <position position="1"/>
    </location>
</feature>
<sequence length="68" mass="7959">LSNLSFIVSLQRLRINENIKMSPLKFFFNILRNEAWKVFRERNPEVLVSAAAEVLIFCSCEDLVIFIL</sequence>
<dbReference type="EMBL" id="HAED01004299">
    <property type="protein sequence ID" value="SBQ90329.1"/>
    <property type="molecule type" value="Transcribed_RNA"/>
</dbReference>
<keyword evidence="1" id="KW-0812">Transmembrane</keyword>
<gene>
    <name evidence="1" type="primary">TMEM254</name>
</gene>
<protein>
    <submittedName>
        <fullName evidence="1">Transmembrane protein 254</fullName>
    </submittedName>
</protein>
<accession>A0A1A8HXY7</accession>
<dbReference type="AlphaFoldDB" id="A0A1A8HXY7"/>